<name>A0ACC2A8C9_DIPCM</name>
<keyword evidence="2" id="KW-1185">Reference proteome</keyword>
<gene>
    <name evidence="1" type="ORF">O6H91_23G009500</name>
</gene>
<protein>
    <submittedName>
        <fullName evidence="1">Uncharacterized protein</fullName>
    </submittedName>
</protein>
<dbReference type="Proteomes" id="UP001162992">
    <property type="component" value="Chromosome 23"/>
</dbReference>
<organism evidence="1 2">
    <name type="scientific">Diphasiastrum complanatum</name>
    <name type="common">Issler's clubmoss</name>
    <name type="synonym">Lycopodium complanatum</name>
    <dbReference type="NCBI Taxonomy" id="34168"/>
    <lineage>
        <taxon>Eukaryota</taxon>
        <taxon>Viridiplantae</taxon>
        <taxon>Streptophyta</taxon>
        <taxon>Embryophyta</taxon>
        <taxon>Tracheophyta</taxon>
        <taxon>Lycopodiopsida</taxon>
        <taxon>Lycopodiales</taxon>
        <taxon>Lycopodiaceae</taxon>
        <taxon>Lycopodioideae</taxon>
        <taxon>Diphasiastrum</taxon>
    </lineage>
</organism>
<sequence length="611" mass="68654">MRWFLYLLFLLSPLRSLNSAPSLSSALRDLGHEKELAISLEEQKKEAFNSEGLANDTIFPLQVLTHHYLTNAELEAVIKNISKTCANITRLYSIGQSVRGVPLWVLEIADNPGAVEPEPSFKYVGNMHGDEPLGRGLLLYLAEWLCSNYLKDSLATDIVQKVHLHLLPSMNPDGFAEKKRENANGVDLNRDFPDQVFFSHNNDESKRQPETQAIMRWTRDYHFVASASLHEGAIVANYPWDGTPDLSTKYFKSPDDDSFRYLASIYSQYHTNMSKSSEFKDGITNGAAWYPLYGGMQDWNYIHGHCLDLTLELCGQKWPPANQILPIWEDNKTSMLKLVASLVKSGLHGKVESALGHQPLPATIKIKGINHSIIASAKAGDYHRILAPGKIYDVTASMPGYKIQTRQVKLSNDRPGMLNFVLEPEIDINELATSNAQARTSENQKYSAIGSRPLSRDIWTLTEQFWAPLPFTRFFPEPSLAEKNNRAGSLASKNSESTNLAHKDVQQPLQKSINEKKDFMEGSNFDQAKGNNLENTRPLMMKGTSNDQIGMDQTLSDEGNLISEVVVHHLRLSSFCFMIVVTSLLLFAALKGRSRFRLRLLRPFAKLPTKA</sequence>
<evidence type="ECO:0000313" key="1">
    <source>
        <dbReference type="EMBL" id="KAJ7513666.1"/>
    </source>
</evidence>
<reference evidence="2" key="1">
    <citation type="journal article" date="2024" name="Proc. Natl. Acad. Sci. U.S.A.">
        <title>Extraordinary preservation of gene collinearity over three hundred million years revealed in homosporous lycophytes.</title>
        <authorList>
            <person name="Li C."/>
            <person name="Wickell D."/>
            <person name="Kuo L.Y."/>
            <person name="Chen X."/>
            <person name="Nie B."/>
            <person name="Liao X."/>
            <person name="Peng D."/>
            <person name="Ji J."/>
            <person name="Jenkins J."/>
            <person name="Williams M."/>
            <person name="Shu S."/>
            <person name="Plott C."/>
            <person name="Barry K."/>
            <person name="Rajasekar S."/>
            <person name="Grimwood J."/>
            <person name="Han X."/>
            <person name="Sun S."/>
            <person name="Hou Z."/>
            <person name="He W."/>
            <person name="Dai G."/>
            <person name="Sun C."/>
            <person name="Schmutz J."/>
            <person name="Leebens-Mack J.H."/>
            <person name="Li F.W."/>
            <person name="Wang L."/>
        </authorList>
    </citation>
    <scope>NUCLEOTIDE SEQUENCE [LARGE SCALE GENOMIC DNA]</scope>
    <source>
        <strain evidence="2">cv. PW_Plant_1</strain>
    </source>
</reference>
<proteinExistence type="predicted"/>
<comment type="caution">
    <text evidence="1">The sequence shown here is derived from an EMBL/GenBank/DDBJ whole genome shotgun (WGS) entry which is preliminary data.</text>
</comment>
<dbReference type="EMBL" id="CM055114">
    <property type="protein sequence ID" value="KAJ7513666.1"/>
    <property type="molecule type" value="Genomic_DNA"/>
</dbReference>
<accession>A0ACC2A8C9</accession>
<evidence type="ECO:0000313" key="2">
    <source>
        <dbReference type="Proteomes" id="UP001162992"/>
    </source>
</evidence>